<dbReference type="EMBL" id="BFEA01000062">
    <property type="protein sequence ID" value="GBG65444.1"/>
    <property type="molecule type" value="Genomic_DNA"/>
</dbReference>
<dbReference type="Gramene" id="GBG65444">
    <property type="protein sequence ID" value="GBG65444"/>
    <property type="gene ID" value="CBR_g51039"/>
</dbReference>
<dbReference type="GO" id="GO:0042171">
    <property type="term" value="F:lysophosphatidic acid acyltransferase activity"/>
    <property type="evidence" value="ECO:0007669"/>
    <property type="project" value="TreeGrafter"/>
</dbReference>
<name>A0A388K5W7_CHABU</name>
<keyword evidence="4" id="KW-1185">Reference proteome</keyword>
<dbReference type="SUPFAM" id="SSF53474">
    <property type="entry name" value="alpha/beta-Hydrolases"/>
    <property type="match status" value="1"/>
</dbReference>
<dbReference type="InterPro" id="IPR000073">
    <property type="entry name" value="AB_hydrolase_1"/>
</dbReference>
<organism evidence="3 4">
    <name type="scientific">Chara braunii</name>
    <name type="common">Braun's stonewort</name>
    <dbReference type="NCBI Taxonomy" id="69332"/>
    <lineage>
        <taxon>Eukaryota</taxon>
        <taxon>Viridiplantae</taxon>
        <taxon>Streptophyta</taxon>
        <taxon>Charophyceae</taxon>
        <taxon>Charales</taxon>
        <taxon>Characeae</taxon>
        <taxon>Chara</taxon>
    </lineage>
</organism>
<comment type="caution">
    <text evidence="3">The sequence shown here is derived from an EMBL/GenBank/DDBJ whole genome shotgun (WGS) entry which is preliminary data.</text>
</comment>
<feature type="compositionally biased region" description="Basic and acidic residues" evidence="1">
    <location>
        <begin position="137"/>
        <end position="155"/>
    </location>
</feature>
<evidence type="ECO:0000259" key="2">
    <source>
        <dbReference type="Pfam" id="PF12697"/>
    </source>
</evidence>
<feature type="domain" description="AB hydrolase-1" evidence="2">
    <location>
        <begin position="251"/>
        <end position="533"/>
    </location>
</feature>
<evidence type="ECO:0000256" key="1">
    <source>
        <dbReference type="SAM" id="MobiDB-lite"/>
    </source>
</evidence>
<evidence type="ECO:0000313" key="4">
    <source>
        <dbReference type="Proteomes" id="UP000265515"/>
    </source>
</evidence>
<dbReference type="Proteomes" id="UP000265515">
    <property type="component" value="Unassembled WGS sequence"/>
</dbReference>
<dbReference type="AlphaFoldDB" id="A0A388K5W7"/>
<dbReference type="PANTHER" id="PTHR42886">
    <property type="entry name" value="RE40534P-RELATED"/>
    <property type="match status" value="1"/>
</dbReference>
<dbReference type="PANTHER" id="PTHR42886:SF42">
    <property type="entry name" value="ALPHA_BETA-HYDROLASES SUPERFAMILY PROTEIN"/>
    <property type="match status" value="1"/>
</dbReference>
<sequence length="545" mass="58732">MATCSAGLGQGGIAVAVGVRSARGGVAFGLVHSACRPAVAAECSRTRWGGVAADTGLGPDVVDSAHAWLRCKPLLAESAALTTRGSPRLRHVSAATKHSADGRWTAELRSSKATTGCARWGCNSWSSSPADVSVMERSNDDGHGDSHHVLDEERRRRLRRRRRRSSVAFAAATSGSLADVEHFAPPIARKTKQTTFMHTLPSGLELEVIKQVPVMDNDEEEAEEREEEGRFSSSSSSADMVGGGRGQPAPMVFVHGSAHAAWCFAEHWLPAFAAMGHDCYAISLLGQGGSDVPDGPVAGTVGSHAENLASFIREHVRSPPILCGHSLGGLIVQSYLGRVLAHHQPPPQGNDSEASAMGSSVGGSVSKGVAGVKEGEEEERWYYPALAGMILCCSIPPTGSGSLLKRLFFKDPITWWKTTIAFIFKTYVKDPNMCRLLFFSKSIAEDKLARYHQLVSQSSKMPTLEFGKLRKLYPLLERPAHPPPVLALGAEYDTIMDDVGIGETAEFYGTKPVVVARIAHDVMLDDGWERVVEVIREWMGENELD</sequence>
<dbReference type="InterPro" id="IPR029058">
    <property type="entry name" value="AB_hydrolase_fold"/>
</dbReference>
<feature type="compositionally biased region" description="Acidic residues" evidence="1">
    <location>
        <begin position="217"/>
        <end position="226"/>
    </location>
</feature>
<dbReference type="Pfam" id="PF12697">
    <property type="entry name" value="Abhydrolase_6"/>
    <property type="match status" value="1"/>
</dbReference>
<reference evidence="3 4" key="1">
    <citation type="journal article" date="2018" name="Cell">
        <title>The Chara Genome: Secondary Complexity and Implications for Plant Terrestrialization.</title>
        <authorList>
            <person name="Nishiyama T."/>
            <person name="Sakayama H."/>
            <person name="Vries J.D."/>
            <person name="Buschmann H."/>
            <person name="Saint-Marcoux D."/>
            <person name="Ullrich K.K."/>
            <person name="Haas F.B."/>
            <person name="Vanderstraeten L."/>
            <person name="Becker D."/>
            <person name="Lang D."/>
            <person name="Vosolsobe S."/>
            <person name="Rombauts S."/>
            <person name="Wilhelmsson P.K.I."/>
            <person name="Janitza P."/>
            <person name="Kern R."/>
            <person name="Heyl A."/>
            <person name="Rumpler F."/>
            <person name="Villalobos L.I.A.C."/>
            <person name="Clay J.M."/>
            <person name="Skokan R."/>
            <person name="Toyoda A."/>
            <person name="Suzuki Y."/>
            <person name="Kagoshima H."/>
            <person name="Schijlen E."/>
            <person name="Tajeshwar N."/>
            <person name="Catarino B."/>
            <person name="Hetherington A.J."/>
            <person name="Saltykova A."/>
            <person name="Bonnot C."/>
            <person name="Breuninger H."/>
            <person name="Symeonidi A."/>
            <person name="Radhakrishnan G.V."/>
            <person name="Van Nieuwerburgh F."/>
            <person name="Deforce D."/>
            <person name="Chang C."/>
            <person name="Karol K.G."/>
            <person name="Hedrich R."/>
            <person name="Ulvskov P."/>
            <person name="Glockner G."/>
            <person name="Delwiche C.F."/>
            <person name="Petrasek J."/>
            <person name="Van de Peer Y."/>
            <person name="Friml J."/>
            <person name="Beilby M."/>
            <person name="Dolan L."/>
            <person name="Kohara Y."/>
            <person name="Sugano S."/>
            <person name="Fujiyama A."/>
            <person name="Delaux P.-M."/>
            <person name="Quint M."/>
            <person name="TheiBen G."/>
            <person name="Hagemann M."/>
            <person name="Harholt J."/>
            <person name="Dunand C."/>
            <person name="Zachgo S."/>
            <person name="Langdale J."/>
            <person name="Maumus F."/>
            <person name="Straeten D.V.D."/>
            <person name="Gould S.B."/>
            <person name="Rensing S.A."/>
        </authorList>
    </citation>
    <scope>NUCLEOTIDE SEQUENCE [LARGE SCALE GENOMIC DNA]</scope>
    <source>
        <strain evidence="3 4">S276</strain>
    </source>
</reference>
<accession>A0A388K5W7</accession>
<feature type="region of interest" description="Disordered" evidence="1">
    <location>
        <begin position="217"/>
        <end position="244"/>
    </location>
</feature>
<feature type="region of interest" description="Disordered" evidence="1">
    <location>
        <begin position="132"/>
        <end position="164"/>
    </location>
</feature>
<gene>
    <name evidence="3" type="ORF">CBR_g51039</name>
</gene>
<dbReference type="GO" id="GO:0052689">
    <property type="term" value="F:carboxylic ester hydrolase activity"/>
    <property type="evidence" value="ECO:0007669"/>
    <property type="project" value="TreeGrafter"/>
</dbReference>
<proteinExistence type="predicted"/>
<dbReference type="Gene3D" id="3.40.50.1820">
    <property type="entry name" value="alpha/beta hydrolase"/>
    <property type="match status" value="1"/>
</dbReference>
<dbReference type="GO" id="GO:0006654">
    <property type="term" value="P:phosphatidic acid biosynthetic process"/>
    <property type="evidence" value="ECO:0007669"/>
    <property type="project" value="TreeGrafter"/>
</dbReference>
<dbReference type="STRING" id="69332.A0A388K5W7"/>
<dbReference type="OrthoDB" id="8119704at2759"/>
<dbReference type="GO" id="GO:0055088">
    <property type="term" value="P:lipid homeostasis"/>
    <property type="evidence" value="ECO:0007669"/>
    <property type="project" value="TreeGrafter"/>
</dbReference>
<evidence type="ECO:0000313" key="3">
    <source>
        <dbReference type="EMBL" id="GBG65444.1"/>
    </source>
</evidence>
<protein>
    <recommendedName>
        <fullName evidence="2">AB hydrolase-1 domain-containing protein</fullName>
    </recommendedName>
</protein>